<name>A0A8K0CNS9_IGNLU</name>
<accession>A0A8K0CNS9</accession>
<evidence type="ECO:0000259" key="2">
    <source>
        <dbReference type="Pfam" id="PF13843"/>
    </source>
</evidence>
<reference evidence="3" key="1">
    <citation type="submission" date="2019-08" db="EMBL/GenBank/DDBJ databases">
        <title>The genome of the North American firefly Photinus pyralis.</title>
        <authorList>
            <consortium name="Photinus pyralis genome working group"/>
            <person name="Fallon T.R."/>
            <person name="Sander Lower S.E."/>
            <person name="Weng J.-K."/>
        </authorList>
    </citation>
    <scope>NUCLEOTIDE SEQUENCE</scope>
    <source>
        <strain evidence="3">TRF0915ILg1</strain>
        <tissue evidence="3">Whole body</tissue>
    </source>
</reference>
<dbReference type="Proteomes" id="UP000801492">
    <property type="component" value="Unassembled WGS sequence"/>
</dbReference>
<dbReference type="EMBL" id="VTPC01083021">
    <property type="protein sequence ID" value="KAF2887527.1"/>
    <property type="molecule type" value="Genomic_DNA"/>
</dbReference>
<dbReference type="OrthoDB" id="6778319at2759"/>
<organism evidence="3 4">
    <name type="scientific">Ignelater luminosus</name>
    <name type="common">Cucubano</name>
    <name type="synonym">Pyrophorus luminosus</name>
    <dbReference type="NCBI Taxonomy" id="2038154"/>
    <lineage>
        <taxon>Eukaryota</taxon>
        <taxon>Metazoa</taxon>
        <taxon>Ecdysozoa</taxon>
        <taxon>Arthropoda</taxon>
        <taxon>Hexapoda</taxon>
        <taxon>Insecta</taxon>
        <taxon>Pterygota</taxon>
        <taxon>Neoptera</taxon>
        <taxon>Endopterygota</taxon>
        <taxon>Coleoptera</taxon>
        <taxon>Polyphaga</taxon>
        <taxon>Elateriformia</taxon>
        <taxon>Elateroidea</taxon>
        <taxon>Elateridae</taxon>
        <taxon>Agrypninae</taxon>
        <taxon>Pyrophorini</taxon>
        <taxon>Ignelater</taxon>
    </lineage>
</organism>
<evidence type="ECO:0000256" key="1">
    <source>
        <dbReference type="SAM" id="MobiDB-lite"/>
    </source>
</evidence>
<dbReference type="InterPro" id="IPR029526">
    <property type="entry name" value="PGBD"/>
</dbReference>
<sequence>MDPKKKKTIGESTQSDNKLQEDDDHEFINNSRQTRQNRRKNQNSKSSDGEPFSSSESESESEVKSEIVGYNSDLAEDDEDVNQPTTISLIVDPDILDVIVLETNKNAKRYKSKWNDMSSEEMKKFFAILLYMRLAKLPKISHYWSRKFLHRHCFVHHIMPKTNRFQALLRFIHFANNETANKEDRLYTVKLLTNALTKKFEQLKVPPEVVSIDGSMVPFMGRLCDESGYTHETKIYKGKSNTVTAEQSSNTVVFNLRKERKTHSVGTLRKYVKGVPMEILDEKKIKKGVIKGKENNGKVIGNWKDKRCVRFISTRHTPNIVDTNKKNRKGESIYKPEAIVFYNKFKMGIDLSNQLASYFTVLCRSLR</sequence>
<evidence type="ECO:0000313" key="3">
    <source>
        <dbReference type="EMBL" id="KAF2887527.1"/>
    </source>
</evidence>
<feature type="domain" description="PiggyBac transposable element-derived protein" evidence="2">
    <location>
        <begin position="88"/>
        <end position="223"/>
    </location>
</feature>
<gene>
    <name evidence="3" type="ORF">ILUMI_18646</name>
</gene>
<proteinExistence type="predicted"/>
<evidence type="ECO:0000313" key="4">
    <source>
        <dbReference type="Proteomes" id="UP000801492"/>
    </source>
</evidence>
<dbReference type="PANTHER" id="PTHR46599:SF3">
    <property type="entry name" value="PIGGYBAC TRANSPOSABLE ELEMENT-DERIVED PROTEIN 4"/>
    <property type="match status" value="1"/>
</dbReference>
<protein>
    <recommendedName>
        <fullName evidence="2">PiggyBac transposable element-derived protein domain-containing protein</fullName>
    </recommendedName>
</protein>
<feature type="domain" description="PiggyBac transposable element-derived protein" evidence="2">
    <location>
        <begin position="238"/>
        <end position="364"/>
    </location>
</feature>
<comment type="caution">
    <text evidence="3">The sequence shown here is derived from an EMBL/GenBank/DDBJ whole genome shotgun (WGS) entry which is preliminary data.</text>
</comment>
<keyword evidence="4" id="KW-1185">Reference proteome</keyword>
<dbReference type="AlphaFoldDB" id="A0A8K0CNS9"/>
<dbReference type="Pfam" id="PF13843">
    <property type="entry name" value="DDE_Tnp_1_7"/>
    <property type="match status" value="2"/>
</dbReference>
<dbReference type="PANTHER" id="PTHR46599">
    <property type="entry name" value="PIGGYBAC TRANSPOSABLE ELEMENT-DERIVED PROTEIN 4"/>
    <property type="match status" value="1"/>
</dbReference>
<feature type="region of interest" description="Disordered" evidence="1">
    <location>
        <begin position="1"/>
        <end position="65"/>
    </location>
</feature>
<feature type="compositionally biased region" description="Low complexity" evidence="1">
    <location>
        <begin position="43"/>
        <end position="56"/>
    </location>
</feature>